<reference evidence="1" key="1">
    <citation type="submission" date="2023-04" db="EMBL/GenBank/DDBJ databases">
        <title>A chromosome-level genome assembly of the parasitoid wasp Eretmocerus hayati.</title>
        <authorList>
            <person name="Zhong Y."/>
            <person name="Liu S."/>
            <person name="Liu Y."/>
        </authorList>
    </citation>
    <scope>NUCLEOTIDE SEQUENCE</scope>
    <source>
        <strain evidence="1">ZJU_SS_LIU_2023</strain>
    </source>
</reference>
<protein>
    <submittedName>
        <fullName evidence="1">Uncharacterized protein</fullName>
    </submittedName>
</protein>
<gene>
    <name evidence="1" type="ORF">QAD02_019516</name>
</gene>
<keyword evidence="2" id="KW-1185">Reference proteome</keyword>
<comment type="caution">
    <text evidence="1">The sequence shown here is derived from an EMBL/GenBank/DDBJ whole genome shotgun (WGS) entry which is preliminary data.</text>
</comment>
<name>A0ACC2PJH0_9HYME</name>
<dbReference type="EMBL" id="CM056741">
    <property type="protein sequence ID" value="KAJ8683724.1"/>
    <property type="molecule type" value="Genomic_DNA"/>
</dbReference>
<evidence type="ECO:0000313" key="1">
    <source>
        <dbReference type="EMBL" id="KAJ8683724.1"/>
    </source>
</evidence>
<organism evidence="1 2">
    <name type="scientific">Eretmocerus hayati</name>
    <dbReference type="NCBI Taxonomy" id="131215"/>
    <lineage>
        <taxon>Eukaryota</taxon>
        <taxon>Metazoa</taxon>
        <taxon>Ecdysozoa</taxon>
        <taxon>Arthropoda</taxon>
        <taxon>Hexapoda</taxon>
        <taxon>Insecta</taxon>
        <taxon>Pterygota</taxon>
        <taxon>Neoptera</taxon>
        <taxon>Endopterygota</taxon>
        <taxon>Hymenoptera</taxon>
        <taxon>Apocrita</taxon>
        <taxon>Proctotrupomorpha</taxon>
        <taxon>Chalcidoidea</taxon>
        <taxon>Aphelinidae</taxon>
        <taxon>Aphelininae</taxon>
        <taxon>Eretmocerus</taxon>
    </lineage>
</organism>
<sequence>MLPRIDTFKAVLFSNRLSAYNESFVPVGPNKGRRTYAVCWHEGISGRLKEDLASAYHAFFKNFRDAIKIILWLDNCTAQNKNWCFLTSCVQTVNSEETSIESIELNFFEPGHTFMSAGSFHHQVEKSLKS</sequence>
<evidence type="ECO:0000313" key="2">
    <source>
        <dbReference type="Proteomes" id="UP001239111"/>
    </source>
</evidence>
<dbReference type="Proteomes" id="UP001239111">
    <property type="component" value="Chromosome 1"/>
</dbReference>
<accession>A0ACC2PJH0</accession>
<proteinExistence type="predicted"/>